<evidence type="ECO:0000313" key="3">
    <source>
        <dbReference type="Proteomes" id="UP000031982"/>
    </source>
</evidence>
<accession>A0ABR5AZ92</accession>
<keyword evidence="1" id="KW-0472">Membrane</keyword>
<sequence length="72" mass="8373">MELFVVAILVSLIFGSFSYMLLQHADSVLKVSSFSKERLENPFIKRLIKFMGWWFLFLVAAVWILAIVSLFD</sequence>
<keyword evidence="3" id="KW-1185">Reference proteome</keyword>
<dbReference type="RefSeq" id="WP_052475106.1">
    <property type="nucleotide sequence ID" value="NZ_JARTHD010000044.1"/>
</dbReference>
<keyword evidence="1" id="KW-1133">Transmembrane helix</keyword>
<keyword evidence="1" id="KW-0812">Transmembrane</keyword>
<reference evidence="2 3" key="1">
    <citation type="submission" date="2015-01" db="EMBL/GenBank/DDBJ databases">
        <title>Genome Assembly of Bacillus badius MTCC 1458.</title>
        <authorList>
            <person name="Verma A."/>
            <person name="Khatri I."/>
            <person name="Mual P."/>
            <person name="Subramanian S."/>
            <person name="Krishnamurthi S."/>
        </authorList>
    </citation>
    <scope>NUCLEOTIDE SEQUENCE [LARGE SCALE GENOMIC DNA]</scope>
    <source>
        <strain evidence="2 3">MTCC 1458</strain>
    </source>
</reference>
<gene>
    <name evidence="2" type="ORF">SD77_2507</name>
</gene>
<dbReference type="Proteomes" id="UP000031982">
    <property type="component" value="Unassembled WGS sequence"/>
</dbReference>
<protein>
    <submittedName>
        <fullName evidence="2">Uncharacterized protein</fullName>
    </submittedName>
</protein>
<name>A0ABR5AZ92_BACBA</name>
<evidence type="ECO:0000256" key="1">
    <source>
        <dbReference type="SAM" id="Phobius"/>
    </source>
</evidence>
<feature type="transmembrane region" description="Helical" evidence="1">
    <location>
        <begin position="51"/>
        <end position="71"/>
    </location>
</feature>
<organism evidence="2 3">
    <name type="scientific">Bacillus badius</name>
    <dbReference type="NCBI Taxonomy" id="1455"/>
    <lineage>
        <taxon>Bacteria</taxon>
        <taxon>Bacillati</taxon>
        <taxon>Bacillota</taxon>
        <taxon>Bacilli</taxon>
        <taxon>Bacillales</taxon>
        <taxon>Bacillaceae</taxon>
        <taxon>Pseudobacillus</taxon>
    </lineage>
</organism>
<evidence type="ECO:0000313" key="2">
    <source>
        <dbReference type="EMBL" id="KIL80053.1"/>
    </source>
</evidence>
<proteinExistence type="predicted"/>
<comment type="caution">
    <text evidence="2">The sequence shown here is derived from an EMBL/GenBank/DDBJ whole genome shotgun (WGS) entry which is preliminary data.</text>
</comment>
<dbReference type="EMBL" id="JXLP01000002">
    <property type="protein sequence ID" value="KIL80053.1"/>
    <property type="molecule type" value="Genomic_DNA"/>
</dbReference>